<proteinExistence type="predicted"/>
<feature type="non-terminal residue" evidence="3">
    <location>
        <position position="1"/>
    </location>
</feature>
<organism evidence="3 4">
    <name type="scientific">Weissella viridescens</name>
    <name type="common">Lactobacillus viridescens</name>
    <dbReference type="NCBI Taxonomy" id="1629"/>
    <lineage>
        <taxon>Bacteria</taxon>
        <taxon>Bacillati</taxon>
        <taxon>Bacillota</taxon>
        <taxon>Bacilli</taxon>
        <taxon>Lactobacillales</taxon>
        <taxon>Lactobacillaceae</taxon>
        <taxon>Weissella</taxon>
    </lineage>
</organism>
<dbReference type="Proteomes" id="UP000275836">
    <property type="component" value="Unassembled WGS sequence"/>
</dbReference>
<keyword evidence="2" id="KW-1133">Transmembrane helix</keyword>
<feature type="region of interest" description="Disordered" evidence="1">
    <location>
        <begin position="493"/>
        <end position="754"/>
    </location>
</feature>
<evidence type="ECO:0008006" key="5">
    <source>
        <dbReference type="Google" id="ProtNLM"/>
    </source>
</evidence>
<feature type="compositionally biased region" description="Acidic residues" evidence="1">
    <location>
        <begin position="745"/>
        <end position="754"/>
    </location>
</feature>
<evidence type="ECO:0000256" key="1">
    <source>
        <dbReference type="SAM" id="MobiDB-lite"/>
    </source>
</evidence>
<reference evidence="3 4" key="1">
    <citation type="submission" date="2018-10" db="EMBL/GenBank/DDBJ databases">
        <title>Draft genome sequence of Weissella viridescens UCO-SMC3.</title>
        <authorList>
            <person name="Garcia-Cancino A."/>
            <person name="Espinoza-Monje M."/>
            <person name="Albarracin L."/>
            <person name="Garcia-Castillo V."/>
            <person name="Campos-Martin J."/>
            <person name="Nakano Y."/>
            <person name="Guitierrez-Zamorano C."/>
            <person name="Ikeda-Ohtsubo W."/>
            <person name="Morita H."/>
            <person name="Kitazawa H."/>
            <person name="Villena J."/>
        </authorList>
    </citation>
    <scope>NUCLEOTIDE SEQUENCE [LARGE SCALE GENOMIC DNA]</scope>
    <source>
        <strain evidence="3 4">UCO-SMC3</strain>
    </source>
</reference>
<dbReference type="InterPro" id="IPR058112">
    <property type="entry name" value="CD3337_EF1877-like"/>
</dbReference>
<dbReference type="RefSeq" id="WP_221621573.1">
    <property type="nucleotide sequence ID" value="NZ_RHGY01000015.1"/>
</dbReference>
<protein>
    <recommendedName>
        <fullName evidence="5">YtxH domain-containing protein</fullName>
    </recommendedName>
</protein>
<feature type="compositionally biased region" description="Polar residues" evidence="1">
    <location>
        <begin position="493"/>
        <end position="502"/>
    </location>
</feature>
<sequence>SEKKMNKSVIKRLGIIVPVAFLMSLMILWVISIPALADTKKTLVGAINSNDMSYITNHIDSFKLYHFSTGPLDFNANSTYFIGDMVWSLDTMIYSAMDTFINILFNTSSMAGLIDWASGISKSLYFGLSGAVLSIVFSIGALIAFFFYLSKGRTAGLKQLVSMVLVIAVSAFWFSNVGPILNNVNSLSDSLGATVASSVSKSLGEDHSKDSYTGLVSKNKSTSTNSVTLVRKDYFDNSYYKLWKIGAFGQSNVNQKTREDFLRDVPLNDKEVDKQKEKNEVKDYKGFLEKDNAAIKSSTSFAGLFVITLNGIPYIAIGLLNWVVTMIALALTMGMPVLAILSFFPRFNRSLYNGIGEIFKAFFTKGIVVLLIVIVGLSNTIVKALTTGLGTPKGSTAVALVLVTTILQFVLLLMLWKSRNQILSTISGGTINNVPYAGSMPSMAHQARSGFHNLRSGEDVPPQDGGPGASPEVDPETQQVAQQLVALLRTANADQVGSNGPLTTVGDDEQNNVSEDEDVEEETDEKDIDRVEEDTEPEEEELTPDVDIPDGLDGEEELVSHDEFEDDFEDEIPVPGEVEADDPDIGVPEDLSTDEKDTTRRKKLQAPQTGEILTDGELGHVSDTPVNHVTSVERGDDESTLPIDDAQSGVTSDQQVYEDFGQPTVSGTKPTSTIDFGETSLQGDKLSASKNDGLVDDSSFSTPSAQIENDGLKQPIKPQKQPSLTETSSHEDMNATLNPKRAEFDSESPDDFLK</sequence>
<feature type="transmembrane region" description="Helical" evidence="2">
    <location>
        <begin position="124"/>
        <end position="148"/>
    </location>
</feature>
<comment type="caution">
    <text evidence="3">The sequence shown here is derived from an EMBL/GenBank/DDBJ whole genome shotgun (WGS) entry which is preliminary data.</text>
</comment>
<feature type="transmembrane region" description="Helical" evidence="2">
    <location>
        <begin position="12"/>
        <end position="31"/>
    </location>
</feature>
<dbReference type="EMBL" id="RHGY01000015">
    <property type="protein sequence ID" value="RRG17326.1"/>
    <property type="molecule type" value="Genomic_DNA"/>
</dbReference>
<feature type="compositionally biased region" description="Polar residues" evidence="1">
    <location>
        <begin position="698"/>
        <end position="707"/>
    </location>
</feature>
<gene>
    <name evidence="3" type="ORF">D3P96_08325</name>
</gene>
<evidence type="ECO:0000256" key="2">
    <source>
        <dbReference type="SAM" id="Phobius"/>
    </source>
</evidence>
<feature type="compositionally biased region" description="Acidic residues" evidence="1">
    <location>
        <begin position="506"/>
        <end position="584"/>
    </location>
</feature>
<accession>A0A3P2RBW5</accession>
<dbReference type="NCBIfam" id="NF046089">
    <property type="entry name" value="CD3337_EF1877"/>
    <property type="match status" value="1"/>
</dbReference>
<keyword evidence="2" id="KW-0472">Membrane</keyword>
<keyword evidence="2" id="KW-0812">Transmembrane</keyword>
<feature type="compositionally biased region" description="Polar residues" evidence="1">
    <location>
        <begin position="663"/>
        <end position="682"/>
    </location>
</feature>
<name>A0A3P2RBW5_WEIVI</name>
<feature type="transmembrane region" description="Helical" evidence="2">
    <location>
        <begin position="362"/>
        <end position="382"/>
    </location>
</feature>
<feature type="transmembrane region" description="Helical" evidence="2">
    <location>
        <begin position="160"/>
        <end position="181"/>
    </location>
</feature>
<feature type="region of interest" description="Disordered" evidence="1">
    <location>
        <begin position="452"/>
        <end position="478"/>
    </location>
</feature>
<feature type="transmembrane region" description="Helical" evidence="2">
    <location>
        <begin position="394"/>
        <end position="416"/>
    </location>
</feature>
<evidence type="ECO:0000313" key="4">
    <source>
        <dbReference type="Proteomes" id="UP000275836"/>
    </source>
</evidence>
<feature type="transmembrane region" description="Helical" evidence="2">
    <location>
        <begin position="314"/>
        <end position="341"/>
    </location>
</feature>
<dbReference type="AlphaFoldDB" id="A0A3P2RBW5"/>
<evidence type="ECO:0000313" key="3">
    <source>
        <dbReference type="EMBL" id="RRG17326.1"/>
    </source>
</evidence>